<dbReference type="InterPro" id="IPR027417">
    <property type="entry name" value="P-loop_NTPase"/>
</dbReference>
<dbReference type="Gene3D" id="3.40.50.300">
    <property type="entry name" value="P-loop containing nucleotide triphosphate hydrolases"/>
    <property type="match status" value="2"/>
</dbReference>
<feature type="region of interest" description="Disordered" evidence="1">
    <location>
        <begin position="947"/>
        <end position="980"/>
    </location>
</feature>
<keyword evidence="4" id="KW-1185">Reference proteome</keyword>
<feature type="domain" description="TrwC relaxase" evidence="2">
    <location>
        <begin position="11"/>
        <end position="290"/>
    </location>
</feature>
<proteinExistence type="predicted"/>
<dbReference type="Pfam" id="PF13604">
    <property type="entry name" value="AAA_30"/>
    <property type="match status" value="1"/>
</dbReference>
<gene>
    <name evidence="3" type="ORF">B1806_05850</name>
</gene>
<dbReference type="AlphaFoldDB" id="A0A4S3KPW8"/>
<evidence type="ECO:0000256" key="1">
    <source>
        <dbReference type="SAM" id="MobiDB-lite"/>
    </source>
</evidence>
<dbReference type="Gene3D" id="2.30.30.940">
    <property type="match status" value="1"/>
</dbReference>
<dbReference type="Proteomes" id="UP000307749">
    <property type="component" value="Unassembled WGS sequence"/>
</dbReference>
<dbReference type="NCBIfam" id="TIGR02686">
    <property type="entry name" value="relax_trwC"/>
    <property type="match status" value="1"/>
</dbReference>
<dbReference type="CDD" id="cd17933">
    <property type="entry name" value="DEXSc_RecD-like"/>
    <property type="match status" value="1"/>
</dbReference>
<feature type="compositionally biased region" description="Acidic residues" evidence="1">
    <location>
        <begin position="961"/>
        <end position="980"/>
    </location>
</feature>
<dbReference type="OrthoDB" id="1634048at2"/>
<protein>
    <recommendedName>
        <fullName evidence="2">TrwC relaxase domain-containing protein</fullName>
    </recommendedName>
</protein>
<evidence type="ECO:0000313" key="4">
    <source>
        <dbReference type="Proteomes" id="UP000307749"/>
    </source>
</evidence>
<dbReference type="STRING" id="993689.GCA_002077135_02074"/>
<dbReference type="NCBIfam" id="NF041492">
    <property type="entry name" value="MobF"/>
    <property type="match status" value="1"/>
</dbReference>
<sequence>MITIQQLCDAEGAARYFSELDDYYREGGAAPAELVGCGATRLGLAGAFDKTRATAFAAALRGEVAGQRIGNPARHRAGYDLTFSAPKSFSVAALVAGDDRLAAAHDRAARAALAHIEAHALVTRQRGADGKGYEWRQVEGITGVFRHTTNRRVEPDLHSHIVIANAGYDQTTGRWASIDGKELFAAQREAGTLYMAELARGAREAGHEIDWTINAQGHPSFEIRDVPPELSLAFSTRTQAIEAELARRGLTRETASPDAKQAATLATRDKKLVGVDRAALVESWRALAREHGYDLDKRHGALIGNDQRLAASDDAVKRAIEHLSERDARFSRRDLEHECRIYAQGHASDADLAAAIDRAQRRGDLIQRPSWGRTAGGQRGHRSGFTTAEGVKTERALLETAGKLERANGARLIDPTGKAPLSDRVTARAIERAIAARESQNGRPMTDEQRAATAAILCSDSRLQVLGGHAGTAKTTSCLAAVADQARANGATVRAMAPTSSAASTLGEALGSRGETVASVLHEQAKPARPDARELWIVDESGMMSARDTKDLLQRAERTGATVILSGDTKQIGSVGAGAAYSQLSASVRPEHKHQLTQIVRQKNETLRGAVYDALSGRVREALQKADTLEIRTRDAQITAAAERYQQAQAAGKSALVVTLSRADRADVNKEIHDQRVAAGQVRDEREVQILDSKQWTAAQRSDAARYQTGDVIVWGAAHRRGPDRGEQTTVVESRDGLVTIQREDGSRWTFNPRNMSRFDVFDARALAVGRGDSIVTRSAMHNADGERLANGTRLEVTAVRGDRMTVRDEKGHQHTLDTHRGLHVDHGYAMTADQAQGKTADESIGVIRAGQENLAELARLYVIISRARERGVVITDDAQKLAAVLERNTGQCKQALETAADRDPPLPGALAQWLAEREAEREERLPGLPPMMAEPTDPGVVAAIERDREQLGLDAPDPDRDLDDQDLEQDLDFDGPEMG</sequence>
<dbReference type="EMBL" id="MWQO01000017">
    <property type="protein sequence ID" value="THD11052.1"/>
    <property type="molecule type" value="Genomic_DNA"/>
</dbReference>
<dbReference type="InterPro" id="IPR014059">
    <property type="entry name" value="TraI/TrwC_relax"/>
</dbReference>
<organism evidence="3 4">
    <name type="scientific">Metallibacterium scheffleri</name>
    <dbReference type="NCBI Taxonomy" id="993689"/>
    <lineage>
        <taxon>Bacteria</taxon>
        <taxon>Pseudomonadati</taxon>
        <taxon>Pseudomonadota</taxon>
        <taxon>Gammaproteobacteria</taxon>
        <taxon>Lysobacterales</taxon>
        <taxon>Rhodanobacteraceae</taxon>
        <taxon>Metallibacterium</taxon>
    </lineage>
</organism>
<dbReference type="Pfam" id="PF08751">
    <property type="entry name" value="TrwC"/>
    <property type="match status" value="1"/>
</dbReference>
<dbReference type="SUPFAM" id="SSF55464">
    <property type="entry name" value="Origin of replication-binding domain, RBD-like"/>
    <property type="match status" value="1"/>
</dbReference>
<dbReference type="InterPro" id="IPR014862">
    <property type="entry name" value="TrwC"/>
</dbReference>
<dbReference type="RefSeq" id="WP_081127379.1">
    <property type="nucleotide sequence ID" value="NZ_LDOS01000002.1"/>
</dbReference>
<evidence type="ECO:0000313" key="3">
    <source>
        <dbReference type="EMBL" id="THD11052.1"/>
    </source>
</evidence>
<reference evidence="3 4" key="1">
    <citation type="submission" date="2017-02" db="EMBL/GenBank/DDBJ databases">
        <title>Whole genome sequencing of Metallibacterium scheffleri DSM 24874 (T).</title>
        <authorList>
            <person name="Kumar S."/>
            <person name="Patil P."/>
            <person name="Patil P.B."/>
        </authorList>
    </citation>
    <scope>NUCLEOTIDE SEQUENCE [LARGE SCALE GENOMIC DNA]</scope>
    <source>
        <strain evidence="3 4">DSM 24874</strain>
    </source>
</reference>
<evidence type="ECO:0000259" key="2">
    <source>
        <dbReference type="Pfam" id="PF08751"/>
    </source>
</evidence>
<comment type="caution">
    <text evidence="3">The sequence shown here is derived from an EMBL/GenBank/DDBJ whole genome shotgun (WGS) entry which is preliminary data.</text>
</comment>
<name>A0A4S3KPW8_9GAMM</name>
<accession>A0A4S3KPW8</accession>
<dbReference type="SUPFAM" id="SSF52540">
    <property type="entry name" value="P-loop containing nucleoside triphosphate hydrolases"/>
    <property type="match status" value="2"/>
</dbReference>